<gene>
    <name evidence="4" type="ORF">ATK30_1134</name>
    <name evidence="5" type="ORF">ATK30_1679</name>
    <name evidence="6" type="ORF">ATK30_3462</name>
    <name evidence="7" type="ORF">ATK30_3559</name>
    <name evidence="8" type="ORF">ATK30_6581</name>
    <name evidence="9" type="ORF">ATK30_7114</name>
    <name evidence="10" type="ORF">ATK30_7252</name>
    <name evidence="11" type="ORF">ATK30_7678</name>
    <name evidence="12" type="ORF">ATK30_8860</name>
    <name evidence="13" type="ORF">ATK30_8974</name>
</gene>
<dbReference type="OrthoDB" id="3267704at2"/>
<dbReference type="InterPro" id="IPR009057">
    <property type="entry name" value="Homeodomain-like_sf"/>
</dbReference>
<evidence type="ECO:0000256" key="1">
    <source>
        <dbReference type="ARBA" id="ARBA00038232"/>
    </source>
</evidence>
<name>A0A2N3W939_9PSEU</name>
<feature type="region of interest" description="Disordered" evidence="2">
    <location>
        <begin position="107"/>
        <end position="131"/>
    </location>
</feature>
<reference evidence="4 14" key="1">
    <citation type="submission" date="2017-12" db="EMBL/GenBank/DDBJ databases">
        <title>Sequencing the genomes of 1000 Actinobacteria strains.</title>
        <authorList>
            <person name="Klenk H.-P."/>
        </authorList>
    </citation>
    <scope>NUCLEOTIDE SEQUENCE [LARGE SCALE GENOMIC DNA]</scope>
    <source>
        <strain evidence="4 14">DSM 45165</strain>
    </source>
</reference>
<organism evidence="4 14">
    <name type="scientific">Amycolatopsis echigonensis</name>
    <dbReference type="NCBI Taxonomy" id="2576905"/>
    <lineage>
        <taxon>Bacteria</taxon>
        <taxon>Bacillati</taxon>
        <taxon>Actinomycetota</taxon>
        <taxon>Actinomycetes</taxon>
        <taxon>Pseudonocardiales</taxon>
        <taxon>Pseudonocardiaceae</taxon>
        <taxon>Amycolatopsis</taxon>
    </lineage>
</organism>
<sequence>MHPRSSLSEWQRASAVALFEDGYGAKAVASRLGVSAGAVRRLRDRWRLRSAGALMNKPGRRSFGFEFKLEVVRRYVGGEATAAELAREHGLSSPKLVENWARAYRREGEDALRPKPKGRPPGVADSPGPGELERLRAENLRLSAENAYLKKLRALREQGRG</sequence>
<evidence type="ECO:0000313" key="10">
    <source>
        <dbReference type="EMBL" id="PKV96314.1"/>
    </source>
</evidence>
<evidence type="ECO:0000313" key="11">
    <source>
        <dbReference type="EMBL" id="PKV96718.1"/>
    </source>
</evidence>
<dbReference type="Proteomes" id="UP000233750">
    <property type="component" value="Unassembled WGS sequence"/>
</dbReference>
<dbReference type="AlphaFoldDB" id="A0A2N3W939"/>
<dbReference type="Pfam" id="PF13384">
    <property type="entry name" value="HTH_23"/>
    <property type="match status" value="1"/>
</dbReference>
<dbReference type="EMBL" id="PJMY01000003">
    <property type="protein sequence ID" value="PKV97971.1"/>
    <property type="molecule type" value="Genomic_DNA"/>
</dbReference>
<dbReference type="EMBL" id="PJMY01000003">
    <property type="protein sequence ID" value="PKV92640.1"/>
    <property type="molecule type" value="Genomic_DNA"/>
</dbReference>
<evidence type="ECO:0000313" key="12">
    <source>
        <dbReference type="EMBL" id="PKV97858.1"/>
    </source>
</evidence>
<evidence type="ECO:0000259" key="3">
    <source>
        <dbReference type="Pfam" id="PF13518"/>
    </source>
</evidence>
<dbReference type="PANTHER" id="PTHR33795:SF1">
    <property type="entry name" value="INSERTION ELEMENT IS150 PROTEIN INSJ"/>
    <property type="match status" value="1"/>
</dbReference>
<dbReference type="Gene3D" id="1.10.10.10">
    <property type="entry name" value="Winged helix-like DNA-binding domain superfamily/Winged helix DNA-binding domain"/>
    <property type="match status" value="1"/>
</dbReference>
<dbReference type="PANTHER" id="PTHR33795">
    <property type="entry name" value="INSERTION ELEMENT IS150 PROTEIN INSJ"/>
    <property type="match status" value="1"/>
</dbReference>
<dbReference type="EMBL" id="PJMY01000003">
    <property type="protein sequence ID" value="PKV90388.1"/>
    <property type="molecule type" value="Genomic_DNA"/>
</dbReference>
<evidence type="ECO:0000313" key="4">
    <source>
        <dbReference type="EMBL" id="PKV90388.1"/>
    </source>
</evidence>
<dbReference type="EMBL" id="PJMY01000003">
    <property type="protein sequence ID" value="PKV92732.1"/>
    <property type="molecule type" value="Genomic_DNA"/>
</dbReference>
<evidence type="ECO:0000313" key="7">
    <source>
        <dbReference type="EMBL" id="PKV92732.1"/>
    </source>
</evidence>
<dbReference type="InterPro" id="IPR055247">
    <property type="entry name" value="InsJ-like_HTH"/>
</dbReference>
<evidence type="ECO:0000313" key="6">
    <source>
        <dbReference type="EMBL" id="PKV92640.1"/>
    </source>
</evidence>
<accession>A0A2N3W939</accession>
<evidence type="ECO:0000313" key="5">
    <source>
        <dbReference type="EMBL" id="PKV90921.1"/>
    </source>
</evidence>
<evidence type="ECO:0000313" key="14">
    <source>
        <dbReference type="Proteomes" id="UP000233750"/>
    </source>
</evidence>
<dbReference type="EMBL" id="PJMY01000003">
    <property type="protein sequence ID" value="PKV97858.1"/>
    <property type="molecule type" value="Genomic_DNA"/>
</dbReference>
<comment type="caution">
    <text evidence="4">The sequence shown here is derived from an EMBL/GenBank/DDBJ whole genome shotgun (WGS) entry which is preliminary data.</text>
</comment>
<comment type="similarity">
    <text evidence="1">Belongs to the IS150/IS1296 orfA family.</text>
</comment>
<evidence type="ECO:0000313" key="8">
    <source>
        <dbReference type="EMBL" id="PKV95654.1"/>
    </source>
</evidence>
<dbReference type="GO" id="GO:0043565">
    <property type="term" value="F:sequence-specific DNA binding"/>
    <property type="evidence" value="ECO:0007669"/>
    <property type="project" value="InterPro"/>
</dbReference>
<protein>
    <submittedName>
        <fullName evidence="4">Transposase-like protein</fullName>
    </submittedName>
</protein>
<dbReference type="SUPFAM" id="SSF48295">
    <property type="entry name" value="TrpR-like"/>
    <property type="match status" value="1"/>
</dbReference>
<dbReference type="EMBL" id="PJMY01000003">
    <property type="protein sequence ID" value="PKV95654.1"/>
    <property type="molecule type" value="Genomic_DNA"/>
</dbReference>
<dbReference type="EMBL" id="PJMY01000003">
    <property type="protein sequence ID" value="PKV90921.1"/>
    <property type="molecule type" value="Genomic_DNA"/>
</dbReference>
<dbReference type="InterPro" id="IPR010921">
    <property type="entry name" value="Trp_repressor/repl_initiator"/>
</dbReference>
<proteinExistence type="inferred from homology"/>
<feature type="domain" description="Insertion element IS150 protein InsJ-like helix-turn-helix" evidence="3">
    <location>
        <begin position="67"/>
        <end position="120"/>
    </location>
</feature>
<dbReference type="EMBL" id="PJMY01000003">
    <property type="protein sequence ID" value="PKV96718.1"/>
    <property type="molecule type" value="Genomic_DNA"/>
</dbReference>
<keyword evidence="14" id="KW-1185">Reference proteome</keyword>
<dbReference type="InterPro" id="IPR052057">
    <property type="entry name" value="IS150/IS1296_orfA-like"/>
</dbReference>
<evidence type="ECO:0000313" key="13">
    <source>
        <dbReference type="EMBL" id="PKV97971.1"/>
    </source>
</evidence>
<evidence type="ECO:0000256" key="2">
    <source>
        <dbReference type="SAM" id="MobiDB-lite"/>
    </source>
</evidence>
<dbReference type="InterPro" id="IPR036388">
    <property type="entry name" value="WH-like_DNA-bd_sf"/>
</dbReference>
<dbReference type="EMBL" id="PJMY01000003">
    <property type="protein sequence ID" value="PKV96314.1"/>
    <property type="molecule type" value="Genomic_DNA"/>
</dbReference>
<dbReference type="SUPFAM" id="SSF46689">
    <property type="entry name" value="Homeodomain-like"/>
    <property type="match status" value="1"/>
</dbReference>
<dbReference type="EMBL" id="PJMY01000003">
    <property type="protein sequence ID" value="PKV96177.1"/>
    <property type="molecule type" value="Genomic_DNA"/>
</dbReference>
<evidence type="ECO:0000313" key="9">
    <source>
        <dbReference type="EMBL" id="PKV96177.1"/>
    </source>
</evidence>
<dbReference type="Pfam" id="PF13518">
    <property type="entry name" value="HTH_28"/>
    <property type="match status" value="1"/>
</dbReference>